<dbReference type="InterPro" id="IPR002765">
    <property type="entry name" value="UPF0145_YbjQ-like"/>
</dbReference>
<dbReference type="HAMAP" id="MF_00338">
    <property type="entry name" value="UPF0145"/>
    <property type="match status" value="1"/>
</dbReference>
<sequence length="112" mass="12644">MLTTTQDNFSNYEIQEVVGIARGNTVRARHIGKDIVAGFRNMVGGEIYEYTKMLAEAREQAYDRMIEDAKSMGADAVVCFRFQTSTIMQACEILCYGTAVKLKNDDKGHHRE</sequence>
<evidence type="ECO:0000256" key="2">
    <source>
        <dbReference type="HAMAP-Rule" id="MF_00338"/>
    </source>
</evidence>
<dbReference type="Gene3D" id="3.30.110.70">
    <property type="entry name" value="Hypothetical protein apc22750. Chain B"/>
    <property type="match status" value="1"/>
</dbReference>
<dbReference type="InterPro" id="IPR035439">
    <property type="entry name" value="UPF0145_dom_sf"/>
</dbReference>
<comment type="similarity">
    <text evidence="1 2">Belongs to the UPF0145 family.</text>
</comment>
<keyword evidence="4" id="KW-1185">Reference proteome</keyword>
<dbReference type="GeneID" id="89229305"/>
<name>A0AA96V1E0_9EURY</name>
<organism evidence="3 4">
    <name type="scientific">Methanolapillus millepedarum</name>
    <dbReference type="NCBI Taxonomy" id="3028296"/>
    <lineage>
        <taxon>Archaea</taxon>
        <taxon>Methanobacteriati</taxon>
        <taxon>Methanobacteriota</taxon>
        <taxon>Stenosarchaea group</taxon>
        <taxon>Methanomicrobia</taxon>
        <taxon>Methanosarcinales</taxon>
        <taxon>Methanosarcinaceae</taxon>
        <taxon>Methanolapillus</taxon>
    </lineage>
</organism>
<evidence type="ECO:0000256" key="1">
    <source>
        <dbReference type="ARBA" id="ARBA00010751"/>
    </source>
</evidence>
<dbReference type="AlphaFoldDB" id="A0AA96V1E0"/>
<gene>
    <name evidence="3" type="ORF">MsAc7_01780</name>
</gene>
<accession>A0AA96V1E0</accession>
<proteinExistence type="inferred from homology"/>
<protein>
    <recommendedName>
        <fullName evidence="2">UPF0145 protein MsAc7_01780</fullName>
    </recommendedName>
</protein>
<reference evidence="3 4" key="1">
    <citation type="submission" date="2023-07" db="EMBL/GenBank/DDBJ databases">
        <title>Closed genoem sequence of Methanosarcinaceae archaeon Ac7.</title>
        <authorList>
            <person name="Poehlein A."/>
            <person name="Protasov E."/>
            <person name="Platt K."/>
            <person name="Reeh H."/>
            <person name="Daniel R."/>
            <person name="Brune A."/>
        </authorList>
    </citation>
    <scope>NUCLEOTIDE SEQUENCE [LARGE SCALE GENOMIC DNA]</scope>
    <source>
        <strain evidence="3 4">Ac7</strain>
    </source>
</reference>
<dbReference type="EMBL" id="CP131060">
    <property type="protein sequence ID" value="WNY24654.1"/>
    <property type="molecule type" value="Genomic_DNA"/>
</dbReference>
<dbReference type="SUPFAM" id="SSF117782">
    <property type="entry name" value="YbjQ-like"/>
    <property type="match status" value="1"/>
</dbReference>
<evidence type="ECO:0000313" key="4">
    <source>
        <dbReference type="Proteomes" id="UP001303587"/>
    </source>
</evidence>
<dbReference type="PANTHER" id="PTHR34068">
    <property type="entry name" value="UPF0145 PROTEIN YBJQ"/>
    <property type="match status" value="1"/>
</dbReference>
<dbReference type="Pfam" id="PF01906">
    <property type="entry name" value="YbjQ_1"/>
    <property type="match status" value="1"/>
</dbReference>
<dbReference type="PANTHER" id="PTHR34068:SF2">
    <property type="entry name" value="UPF0145 PROTEIN SCO3412"/>
    <property type="match status" value="1"/>
</dbReference>
<dbReference type="Proteomes" id="UP001303587">
    <property type="component" value="Chromosome"/>
</dbReference>
<evidence type="ECO:0000313" key="3">
    <source>
        <dbReference type="EMBL" id="WNY24654.1"/>
    </source>
</evidence>
<dbReference type="RefSeq" id="WP_338102734.1">
    <property type="nucleotide sequence ID" value="NZ_CP131060.1"/>
</dbReference>